<dbReference type="PANTHER" id="PTHR28047:SF5">
    <property type="entry name" value="PROTEIN DCG1"/>
    <property type="match status" value="1"/>
</dbReference>
<evidence type="ECO:0000313" key="3">
    <source>
        <dbReference type="EMBL" id="MFC4629047.1"/>
    </source>
</evidence>
<dbReference type="PANTHER" id="PTHR28047">
    <property type="entry name" value="PROTEIN DCG1"/>
    <property type="match status" value="1"/>
</dbReference>
<proteinExistence type="inferred from homology"/>
<dbReference type="EMBL" id="JBHSFI010000004">
    <property type="protein sequence ID" value="MFC4629047.1"/>
    <property type="molecule type" value="Genomic_DNA"/>
</dbReference>
<dbReference type="InterPro" id="IPR015942">
    <property type="entry name" value="Asp/Glu/hydantoin_racemase"/>
</dbReference>
<dbReference type="Proteomes" id="UP001596011">
    <property type="component" value="Unassembled WGS sequence"/>
</dbReference>
<comment type="similarity">
    <text evidence="1">Belongs to the HyuE racemase family.</text>
</comment>
<sequence>MRIHLINPNTSRAMTDKIAVTAREVAGPDVDVVATCPEPGAGPAAVESHTDEAWAALVVAQQVAAAEAAGVGPADGGEPDGVGPADGYVVACFGDPGLDAARELTDGPVVGIAEAAMHVATLSGRTFAVVTTLSRTLGRARDLVRRYGFEDTCVAMYAADVPVLELEDAGSAAREKIAELCERAVRDDGADTVVLGCAGMTDLCADLTKRTGVPVIDGVAAAVGLVSGMVRMGVGTSKRDEYAPPPRLPAQVLRP</sequence>
<evidence type="ECO:0000256" key="2">
    <source>
        <dbReference type="SAM" id="MobiDB-lite"/>
    </source>
</evidence>
<feature type="region of interest" description="Disordered" evidence="2">
    <location>
        <begin position="236"/>
        <end position="255"/>
    </location>
</feature>
<keyword evidence="4" id="KW-1185">Reference proteome</keyword>
<accession>A0ABV9HFZ4</accession>
<gene>
    <name evidence="3" type="ORF">ACFO6V_12445</name>
</gene>
<comment type="caution">
    <text evidence="3">The sequence shown here is derived from an EMBL/GenBank/DDBJ whole genome shotgun (WGS) entry which is preliminary data.</text>
</comment>
<evidence type="ECO:0000313" key="4">
    <source>
        <dbReference type="Proteomes" id="UP001596011"/>
    </source>
</evidence>
<reference evidence="4" key="1">
    <citation type="journal article" date="2019" name="Int. J. Syst. Evol. Microbiol.">
        <title>The Global Catalogue of Microorganisms (GCM) 10K type strain sequencing project: providing services to taxonomists for standard genome sequencing and annotation.</title>
        <authorList>
            <consortium name="The Broad Institute Genomics Platform"/>
            <consortium name="The Broad Institute Genome Sequencing Center for Infectious Disease"/>
            <person name="Wu L."/>
            <person name="Ma J."/>
        </authorList>
    </citation>
    <scope>NUCLEOTIDE SEQUENCE [LARGE SCALE GENOMIC DNA]</scope>
    <source>
        <strain evidence="4">CCUG 42722</strain>
    </source>
</reference>
<protein>
    <submittedName>
        <fullName evidence="3">Aspartate/glutamate racemase family protein</fullName>
    </submittedName>
</protein>
<dbReference type="Pfam" id="PF01177">
    <property type="entry name" value="Asp_Glu_race"/>
    <property type="match status" value="1"/>
</dbReference>
<organism evidence="3 4">
    <name type="scientific">Promicromonospora alba</name>
    <dbReference type="NCBI Taxonomy" id="1616110"/>
    <lineage>
        <taxon>Bacteria</taxon>
        <taxon>Bacillati</taxon>
        <taxon>Actinomycetota</taxon>
        <taxon>Actinomycetes</taxon>
        <taxon>Micrococcales</taxon>
        <taxon>Promicromonosporaceae</taxon>
        <taxon>Promicromonospora</taxon>
    </lineage>
</organism>
<dbReference type="InterPro" id="IPR053714">
    <property type="entry name" value="Iso_Racemase_Enz_sf"/>
</dbReference>
<name>A0ABV9HFZ4_9MICO</name>
<dbReference type="InterPro" id="IPR052186">
    <property type="entry name" value="Hydantoin_racemase-like"/>
</dbReference>
<dbReference type="Gene3D" id="3.40.50.12500">
    <property type="match status" value="1"/>
</dbReference>
<evidence type="ECO:0000256" key="1">
    <source>
        <dbReference type="ARBA" id="ARBA00038414"/>
    </source>
</evidence>
<dbReference type="RefSeq" id="WP_377135754.1">
    <property type="nucleotide sequence ID" value="NZ_JBHSFI010000004.1"/>
</dbReference>